<protein>
    <submittedName>
        <fullName evidence="2">Putative signal peptide protein</fullName>
    </submittedName>
</protein>
<evidence type="ECO:0000313" key="2">
    <source>
        <dbReference type="EMBL" id="KNZ63952.1"/>
    </source>
</evidence>
<dbReference type="AlphaFoldDB" id="A0A0L6VTL2"/>
<comment type="caution">
    <text evidence="2">The sequence shown here is derived from an EMBL/GenBank/DDBJ whole genome shotgun (WGS) entry which is preliminary data.</text>
</comment>
<evidence type="ECO:0000256" key="1">
    <source>
        <dbReference type="SAM" id="MobiDB-lite"/>
    </source>
</evidence>
<gene>
    <name evidence="2" type="ORF">VP01_1080g6</name>
</gene>
<accession>A0A0L6VTL2</accession>
<organism evidence="2 3">
    <name type="scientific">Puccinia sorghi</name>
    <dbReference type="NCBI Taxonomy" id="27349"/>
    <lineage>
        <taxon>Eukaryota</taxon>
        <taxon>Fungi</taxon>
        <taxon>Dikarya</taxon>
        <taxon>Basidiomycota</taxon>
        <taxon>Pucciniomycotina</taxon>
        <taxon>Pucciniomycetes</taxon>
        <taxon>Pucciniales</taxon>
        <taxon>Pucciniaceae</taxon>
        <taxon>Puccinia</taxon>
    </lineage>
</organism>
<feature type="region of interest" description="Disordered" evidence="1">
    <location>
        <begin position="136"/>
        <end position="157"/>
    </location>
</feature>
<sequence length="459" mass="51899">MSLRGMLTVLGRSAAWEECCVLERNSVDTQTPAVLNSDYNKGCYSGCFGERRSLGDRLRLMSTVDQQPCDRSALADHYIWLVSVCLQEKCKTLDTETNIRIIFIFQQACPARRVIDVVDAFHKYLSESNLRLDSVSEPELVQGRDHERSTCSSGQGSYAEYSGGATGTMEVNSPTHPACRPTLSKVLSQPIIDYNSMNSKPVTSVLHPWHRRIWCTAYPTKLAAFSRKTKLHQLENYFNQHLEENYNYRPYSPKNNHKPPINSSKSIHLISLSPLDQSIIHILKSKGFSLKGQDPSDSMLPPQEPSNNLAWKIVSISIKYLFHVVAPNTHKLKHTSTPAYPQTEKLESSSNEGLWMEKNQTMTHLRTMLKIKNKVGTHSGMSSSHTMVSSQEESKNYLWFGLEGTQSLGAQVSYSFCDQINVQKFISFFFFFFEIQFSDGIRIQSAQQDSGNIQILTGN</sequence>
<dbReference type="VEuPathDB" id="FungiDB:VP01_1080g6"/>
<dbReference type="Proteomes" id="UP000037035">
    <property type="component" value="Unassembled WGS sequence"/>
</dbReference>
<name>A0A0L6VTL2_9BASI</name>
<dbReference type="EMBL" id="LAVV01000899">
    <property type="protein sequence ID" value="KNZ63952.1"/>
    <property type="molecule type" value="Genomic_DNA"/>
</dbReference>
<evidence type="ECO:0000313" key="3">
    <source>
        <dbReference type="Proteomes" id="UP000037035"/>
    </source>
</evidence>
<keyword evidence="3" id="KW-1185">Reference proteome</keyword>
<proteinExistence type="predicted"/>
<reference evidence="2 3" key="1">
    <citation type="submission" date="2015-08" db="EMBL/GenBank/DDBJ databases">
        <title>Next Generation Sequencing and Analysis of the Genome of Puccinia sorghi L Schw, the Causal Agent of Maize Common Rust.</title>
        <authorList>
            <person name="Rochi L."/>
            <person name="Burguener G."/>
            <person name="Darino M."/>
            <person name="Turjanski A."/>
            <person name="Kreff E."/>
            <person name="Dieguez M.J."/>
            <person name="Sacco F."/>
        </authorList>
    </citation>
    <scope>NUCLEOTIDE SEQUENCE [LARGE SCALE GENOMIC DNA]</scope>
    <source>
        <strain evidence="2 3">RO10H11247</strain>
    </source>
</reference>